<accession>A0ABV9ZTR2</accession>
<comment type="caution">
    <text evidence="6">The sequence shown here is derived from an EMBL/GenBank/DDBJ whole genome shotgun (WGS) entry which is preliminary data.</text>
</comment>
<dbReference type="SFLD" id="SFLDS00029">
    <property type="entry name" value="Radical_SAM"/>
    <property type="match status" value="1"/>
</dbReference>
<dbReference type="Gene3D" id="3.20.20.70">
    <property type="entry name" value="Aldolase class I"/>
    <property type="match status" value="1"/>
</dbReference>
<evidence type="ECO:0000313" key="6">
    <source>
        <dbReference type="EMBL" id="MFC5144773.1"/>
    </source>
</evidence>
<name>A0ABV9ZTR2_9ACTN</name>
<keyword evidence="1" id="KW-0949">S-adenosyl-L-methionine</keyword>
<dbReference type="PANTHER" id="PTHR11228">
    <property type="entry name" value="RADICAL SAM DOMAIN PROTEIN"/>
    <property type="match status" value="1"/>
</dbReference>
<dbReference type="InterPro" id="IPR023885">
    <property type="entry name" value="4Fe4S-binding_SPASM_dom"/>
</dbReference>
<gene>
    <name evidence="6" type="ORF">ACFPP6_08815</name>
</gene>
<dbReference type="Pfam" id="PF04055">
    <property type="entry name" value="Radical_SAM"/>
    <property type="match status" value="1"/>
</dbReference>
<dbReference type="Proteomes" id="UP001596222">
    <property type="component" value="Unassembled WGS sequence"/>
</dbReference>
<proteinExistence type="predicted"/>
<keyword evidence="2" id="KW-0479">Metal-binding</keyword>
<evidence type="ECO:0000256" key="2">
    <source>
        <dbReference type="ARBA" id="ARBA00022723"/>
    </source>
</evidence>
<evidence type="ECO:0000313" key="7">
    <source>
        <dbReference type="Proteomes" id="UP001596222"/>
    </source>
</evidence>
<keyword evidence="3" id="KW-0408">Iron</keyword>
<dbReference type="RefSeq" id="WP_382038829.1">
    <property type="nucleotide sequence ID" value="NZ_JBHSKJ010000004.1"/>
</dbReference>
<reference evidence="7" key="1">
    <citation type="journal article" date="2019" name="Int. J. Syst. Evol. Microbiol.">
        <title>The Global Catalogue of Microorganisms (GCM) 10K type strain sequencing project: providing services to taxonomists for standard genome sequencing and annotation.</title>
        <authorList>
            <consortium name="The Broad Institute Genomics Platform"/>
            <consortium name="The Broad Institute Genome Sequencing Center for Infectious Disease"/>
            <person name="Wu L."/>
            <person name="Ma J."/>
        </authorList>
    </citation>
    <scope>NUCLEOTIDE SEQUENCE [LARGE SCALE GENOMIC DNA]</scope>
    <source>
        <strain evidence="7">CGMCC 4.1641</strain>
    </source>
</reference>
<keyword evidence="7" id="KW-1185">Reference proteome</keyword>
<dbReference type="InterPro" id="IPR058240">
    <property type="entry name" value="rSAM_sf"/>
</dbReference>
<organism evidence="6 7">
    <name type="scientific">Streptomyces aureoversilis</name>
    <dbReference type="NCBI Taxonomy" id="67277"/>
    <lineage>
        <taxon>Bacteria</taxon>
        <taxon>Bacillati</taxon>
        <taxon>Actinomycetota</taxon>
        <taxon>Actinomycetes</taxon>
        <taxon>Kitasatosporales</taxon>
        <taxon>Streptomycetaceae</taxon>
        <taxon>Streptomyces</taxon>
    </lineage>
</organism>
<dbReference type="CDD" id="cd21109">
    <property type="entry name" value="SPASM"/>
    <property type="match status" value="1"/>
</dbReference>
<keyword evidence="4" id="KW-0411">Iron-sulfur</keyword>
<sequence length="437" mass="48727">MARQPTSLSGHFRTDLSGRFNELDVLRRQWALFAANTEGQVLPPYEVLIHPSSGCNLRCQWCIGDHVPVEVWDDDHERLVMLDASKEAPDRLPDVLAEPKAMMKLAEDLVGYRKTAAYQSGGTRHTAEFGVCNVSFSGLIGEPLVARAALIPAIRYLTAHGMRVGMFTNGVLMDDRAIDVLVHTAYLHLSLDAGKAETYGALKFKGHRSGAVKFERAVENLRKLVTRRDELDTELEISVSFILYPENYHEVREAAELVREIGADRLRLKRDISGDRLLDGAQREHANRLIASIRDDLVDDAFQLVEVHRLDELGESARRFSHCSITDMMAAIGSDGHLYPCNYHPRPNGASYGSAIDTSFREVWEGEQRMALRAQLPSICPKVCDPFKNRANAMLQVAHGIAREHGLDHLERDVTDLVVSGAYDPHHGHRAGGRGGR</sequence>
<protein>
    <submittedName>
        <fullName evidence="6">Radical SAM protein</fullName>
    </submittedName>
</protein>
<dbReference type="PANTHER" id="PTHR11228:SF7">
    <property type="entry name" value="PQQA PEPTIDE CYCLASE"/>
    <property type="match status" value="1"/>
</dbReference>
<dbReference type="InterPro" id="IPR007197">
    <property type="entry name" value="rSAM"/>
</dbReference>
<dbReference type="PROSITE" id="PS51918">
    <property type="entry name" value="RADICAL_SAM"/>
    <property type="match status" value="1"/>
</dbReference>
<evidence type="ECO:0000259" key="5">
    <source>
        <dbReference type="PROSITE" id="PS51918"/>
    </source>
</evidence>
<dbReference type="SFLD" id="SFLDG01067">
    <property type="entry name" value="SPASM/twitch_domain_containing"/>
    <property type="match status" value="1"/>
</dbReference>
<dbReference type="InterPro" id="IPR050377">
    <property type="entry name" value="Radical_SAM_PqqE_MftC-like"/>
</dbReference>
<feature type="domain" description="Radical SAM core" evidence="5">
    <location>
        <begin position="41"/>
        <end position="315"/>
    </location>
</feature>
<evidence type="ECO:0000256" key="3">
    <source>
        <dbReference type="ARBA" id="ARBA00023004"/>
    </source>
</evidence>
<dbReference type="EMBL" id="JBHSKJ010000004">
    <property type="protein sequence ID" value="MFC5144773.1"/>
    <property type="molecule type" value="Genomic_DNA"/>
</dbReference>
<dbReference type="InterPro" id="IPR013785">
    <property type="entry name" value="Aldolase_TIM"/>
</dbReference>
<dbReference type="Pfam" id="PF13186">
    <property type="entry name" value="SPASM"/>
    <property type="match status" value="1"/>
</dbReference>
<dbReference type="SUPFAM" id="SSF102114">
    <property type="entry name" value="Radical SAM enzymes"/>
    <property type="match status" value="1"/>
</dbReference>
<evidence type="ECO:0000256" key="1">
    <source>
        <dbReference type="ARBA" id="ARBA00022691"/>
    </source>
</evidence>
<evidence type="ECO:0000256" key="4">
    <source>
        <dbReference type="ARBA" id="ARBA00023014"/>
    </source>
</evidence>